<dbReference type="Pfam" id="PF12833">
    <property type="entry name" value="HTH_18"/>
    <property type="match status" value="1"/>
</dbReference>
<dbReference type="InterPro" id="IPR018060">
    <property type="entry name" value="HTH_AraC"/>
</dbReference>
<organism evidence="5 7">
    <name type="scientific">Billgrantia kenyensis</name>
    <dbReference type="NCBI Taxonomy" id="321266"/>
    <lineage>
        <taxon>Bacteria</taxon>
        <taxon>Pseudomonadati</taxon>
        <taxon>Pseudomonadota</taxon>
        <taxon>Gammaproteobacteria</taxon>
        <taxon>Oceanospirillales</taxon>
        <taxon>Halomonadaceae</taxon>
        <taxon>Billgrantia</taxon>
    </lineage>
</organism>
<protein>
    <submittedName>
        <fullName evidence="5">Helix-turn-helix domain-containing protein</fullName>
    </submittedName>
</protein>
<evidence type="ECO:0000259" key="4">
    <source>
        <dbReference type="PROSITE" id="PS01124"/>
    </source>
</evidence>
<evidence type="ECO:0000256" key="2">
    <source>
        <dbReference type="ARBA" id="ARBA00023125"/>
    </source>
</evidence>
<dbReference type="PANTHER" id="PTHR43280:SF2">
    <property type="entry name" value="HTH-TYPE TRANSCRIPTIONAL REGULATOR EXSA"/>
    <property type="match status" value="1"/>
</dbReference>
<accession>A0A7V9W301</accession>
<reference evidence="6 8" key="1">
    <citation type="submission" date="2020-05" db="EMBL/GenBank/DDBJ databases">
        <title>Comparative genomic analysis of denitrifying bacteria from Halomonas genus.</title>
        <authorList>
            <person name="Wang L."/>
            <person name="Shao Z."/>
        </authorList>
    </citation>
    <scope>NUCLEOTIDE SEQUENCE [LARGE SCALE GENOMIC DNA]</scope>
    <source>
        <strain evidence="6 8">DSM 17331</strain>
    </source>
</reference>
<evidence type="ECO:0000313" key="6">
    <source>
        <dbReference type="EMBL" id="MCG6663095.1"/>
    </source>
</evidence>
<dbReference type="PROSITE" id="PS01124">
    <property type="entry name" value="HTH_ARAC_FAMILY_2"/>
    <property type="match status" value="1"/>
</dbReference>
<dbReference type="InterPro" id="IPR009057">
    <property type="entry name" value="Homeodomain-like_sf"/>
</dbReference>
<dbReference type="Pfam" id="PF01965">
    <property type="entry name" value="DJ-1_PfpI"/>
    <property type="match status" value="1"/>
</dbReference>
<dbReference type="Gene3D" id="1.10.10.60">
    <property type="entry name" value="Homeodomain-like"/>
    <property type="match status" value="1"/>
</dbReference>
<feature type="domain" description="HTH araC/xylS-type" evidence="4">
    <location>
        <begin position="243"/>
        <end position="341"/>
    </location>
</feature>
<evidence type="ECO:0000256" key="1">
    <source>
        <dbReference type="ARBA" id="ARBA00023015"/>
    </source>
</evidence>
<evidence type="ECO:0000313" key="5">
    <source>
        <dbReference type="EMBL" id="MBA2780118.1"/>
    </source>
</evidence>
<comment type="caution">
    <text evidence="5">The sequence shown here is derived from an EMBL/GenBank/DDBJ whole genome shotgun (WGS) entry which is preliminary data.</text>
</comment>
<dbReference type="PANTHER" id="PTHR43280">
    <property type="entry name" value="ARAC-FAMILY TRANSCRIPTIONAL REGULATOR"/>
    <property type="match status" value="1"/>
</dbReference>
<dbReference type="EMBL" id="JACEFT010000020">
    <property type="protein sequence ID" value="MBA2780118.1"/>
    <property type="molecule type" value="Genomic_DNA"/>
</dbReference>
<proteinExistence type="predicted"/>
<name>A0A7V9W301_9GAMM</name>
<gene>
    <name evidence="5" type="ORF">H1D44_14590</name>
    <name evidence="6" type="ORF">HOP48_16285</name>
</gene>
<evidence type="ECO:0000313" key="7">
    <source>
        <dbReference type="Proteomes" id="UP000518091"/>
    </source>
</evidence>
<dbReference type="AlphaFoldDB" id="A0A7V9W301"/>
<reference evidence="5 7" key="2">
    <citation type="submission" date="2020-07" db="EMBL/GenBank/DDBJ databases">
        <title>Identification of Halomonas strains.</title>
        <authorList>
            <person name="Xiao Z."/>
            <person name="Shen J."/>
        </authorList>
    </citation>
    <scope>NUCLEOTIDE SEQUENCE [LARGE SCALE GENOMIC DNA]</scope>
    <source>
        <strain evidence="5 7">DSM 17331</strain>
    </source>
</reference>
<dbReference type="Proteomes" id="UP000814353">
    <property type="component" value="Unassembled WGS sequence"/>
</dbReference>
<dbReference type="GO" id="GO:0043565">
    <property type="term" value="F:sequence-specific DNA binding"/>
    <property type="evidence" value="ECO:0007669"/>
    <property type="project" value="InterPro"/>
</dbReference>
<dbReference type="SUPFAM" id="SSF52317">
    <property type="entry name" value="Class I glutamine amidotransferase-like"/>
    <property type="match status" value="1"/>
</dbReference>
<sequence length="365" mass="40543">MHTFTIAALEGALGASTSITLDILRTANQIAESVNRPTITWQVIGSSAVTQMSNGMLIKAVPFSETSLCDRSTLVIPGLGLESPRYFNLYGHYRLDSSNRKSTFALIKERLEHDDIAQLAQLAHQYNNNGNVVAASCSSVLILGQAELLNGRVATTHWRLYDWFRKKYPKCGLDVTRMLVQDGTLITAGAAMSQMDLMLHLLRKAMGHEISDLTRRYLLIDGRPTLAQYMTAADLKNDDRNVVKLEKIVESYMPNVPPLKKIAEEMSVTEKTLSRRIKKATGMTPLSFIQHVRLRHAQHLLETTHLQLEEIASKVGYADATALRKLFLKNLGCTPGQLRATRGSNSLPEAHISQAAENHPGYFTS</sequence>
<dbReference type="SMART" id="SM00342">
    <property type="entry name" value="HTH_ARAC"/>
    <property type="match status" value="1"/>
</dbReference>
<evidence type="ECO:0000256" key="3">
    <source>
        <dbReference type="ARBA" id="ARBA00023163"/>
    </source>
</evidence>
<dbReference type="InterPro" id="IPR002818">
    <property type="entry name" value="DJ-1/PfpI"/>
</dbReference>
<dbReference type="Proteomes" id="UP000518091">
    <property type="component" value="Unassembled WGS sequence"/>
</dbReference>
<dbReference type="SUPFAM" id="SSF46689">
    <property type="entry name" value="Homeodomain-like"/>
    <property type="match status" value="1"/>
</dbReference>
<keyword evidence="3" id="KW-0804">Transcription</keyword>
<evidence type="ECO:0000313" key="8">
    <source>
        <dbReference type="Proteomes" id="UP000814353"/>
    </source>
</evidence>
<dbReference type="InterPro" id="IPR018062">
    <property type="entry name" value="HTH_AraC-typ_CS"/>
</dbReference>
<keyword evidence="2" id="KW-0238">DNA-binding</keyword>
<dbReference type="Gene3D" id="3.40.50.880">
    <property type="match status" value="1"/>
</dbReference>
<keyword evidence="8" id="KW-1185">Reference proteome</keyword>
<dbReference type="PROSITE" id="PS00041">
    <property type="entry name" value="HTH_ARAC_FAMILY_1"/>
    <property type="match status" value="1"/>
</dbReference>
<dbReference type="GO" id="GO:0003700">
    <property type="term" value="F:DNA-binding transcription factor activity"/>
    <property type="evidence" value="ECO:0007669"/>
    <property type="project" value="InterPro"/>
</dbReference>
<dbReference type="RefSeq" id="WP_181515591.1">
    <property type="nucleotide sequence ID" value="NZ_JABFUB010000016.1"/>
</dbReference>
<dbReference type="EMBL" id="JABFUB010000016">
    <property type="protein sequence ID" value="MCG6663095.1"/>
    <property type="molecule type" value="Genomic_DNA"/>
</dbReference>
<keyword evidence="1" id="KW-0805">Transcription regulation</keyword>
<dbReference type="InterPro" id="IPR029062">
    <property type="entry name" value="Class_I_gatase-like"/>
</dbReference>